<accession>A0A9Q0GHV3</accession>
<keyword evidence="5" id="KW-1185">Reference proteome</keyword>
<feature type="region of interest" description="Disordered" evidence="2">
    <location>
        <begin position="109"/>
        <end position="143"/>
    </location>
</feature>
<dbReference type="PANTHER" id="PTHR31286:SF167">
    <property type="entry name" value="OS09G0268800 PROTEIN"/>
    <property type="match status" value="1"/>
</dbReference>
<keyword evidence="1" id="KW-0479">Metal-binding</keyword>
<name>A0A9Q0GHV3_9ROSI</name>
<proteinExistence type="predicted"/>
<dbReference type="GO" id="GO:0003676">
    <property type="term" value="F:nucleic acid binding"/>
    <property type="evidence" value="ECO:0007669"/>
    <property type="project" value="InterPro"/>
</dbReference>
<evidence type="ECO:0000313" key="4">
    <source>
        <dbReference type="EMBL" id="KAJ4850548.1"/>
    </source>
</evidence>
<feature type="domain" description="CCHC-type" evidence="3">
    <location>
        <begin position="63"/>
        <end position="76"/>
    </location>
</feature>
<dbReference type="AlphaFoldDB" id="A0A9Q0GHV3"/>
<keyword evidence="1" id="KW-0863">Zinc-finger</keyword>
<organism evidence="4 5">
    <name type="scientific">Turnera subulata</name>
    <dbReference type="NCBI Taxonomy" id="218843"/>
    <lineage>
        <taxon>Eukaryota</taxon>
        <taxon>Viridiplantae</taxon>
        <taxon>Streptophyta</taxon>
        <taxon>Embryophyta</taxon>
        <taxon>Tracheophyta</taxon>
        <taxon>Spermatophyta</taxon>
        <taxon>Magnoliopsida</taxon>
        <taxon>eudicotyledons</taxon>
        <taxon>Gunneridae</taxon>
        <taxon>Pentapetalae</taxon>
        <taxon>rosids</taxon>
        <taxon>fabids</taxon>
        <taxon>Malpighiales</taxon>
        <taxon>Passifloraceae</taxon>
        <taxon>Turnera</taxon>
    </lineage>
</organism>
<comment type="caution">
    <text evidence="4">The sequence shown here is derived from an EMBL/GenBank/DDBJ whole genome shotgun (WGS) entry which is preliminary data.</text>
</comment>
<feature type="compositionally biased region" description="Low complexity" evidence="2">
    <location>
        <begin position="116"/>
        <end position="134"/>
    </location>
</feature>
<dbReference type="PROSITE" id="PS50158">
    <property type="entry name" value="ZF_CCHC"/>
    <property type="match status" value="1"/>
</dbReference>
<gene>
    <name evidence="4" type="ORF">Tsubulata_042448</name>
</gene>
<keyword evidence="1" id="KW-0862">Zinc</keyword>
<dbReference type="InterPro" id="IPR001878">
    <property type="entry name" value="Znf_CCHC"/>
</dbReference>
<dbReference type="GO" id="GO:0008270">
    <property type="term" value="F:zinc ion binding"/>
    <property type="evidence" value="ECO:0007669"/>
    <property type="project" value="UniProtKB-KW"/>
</dbReference>
<evidence type="ECO:0000313" key="5">
    <source>
        <dbReference type="Proteomes" id="UP001141552"/>
    </source>
</evidence>
<protein>
    <recommendedName>
        <fullName evidence="3">CCHC-type domain-containing protein</fullName>
    </recommendedName>
</protein>
<dbReference type="PANTHER" id="PTHR31286">
    <property type="entry name" value="GLYCINE-RICH CELL WALL STRUCTURAL PROTEIN 1.8-LIKE"/>
    <property type="match status" value="1"/>
</dbReference>
<evidence type="ECO:0000259" key="3">
    <source>
        <dbReference type="PROSITE" id="PS50158"/>
    </source>
</evidence>
<dbReference type="InterPro" id="IPR040256">
    <property type="entry name" value="At4g02000-like"/>
</dbReference>
<dbReference type="InterPro" id="IPR025836">
    <property type="entry name" value="Zn_knuckle_CX2CX4HX4C"/>
</dbReference>
<evidence type="ECO:0000256" key="2">
    <source>
        <dbReference type="SAM" id="MobiDB-lite"/>
    </source>
</evidence>
<dbReference type="Pfam" id="PF14392">
    <property type="entry name" value="zf-CCHC_4"/>
    <property type="match status" value="1"/>
</dbReference>
<sequence>MIGKKLGVLMEVYQEEDWDMLSIMRVRVGLNLRNPLRTTLLVAAEEEEAFVVSFRYEQLPNFCFLCGRLGHGMKDCGYKSDEEIHDEGSLFYTEELRAPPFRKNFTVSKSPWKGVSPKPTASPSSAKPAKPSTSNLQGQYGNNQPLTIHDLTMQFASLKPAHLKGAPSTGYTITPASFLNLTPHQRPN</sequence>
<dbReference type="EMBL" id="JAKUCV010000286">
    <property type="protein sequence ID" value="KAJ4850548.1"/>
    <property type="molecule type" value="Genomic_DNA"/>
</dbReference>
<dbReference type="OrthoDB" id="966987at2759"/>
<evidence type="ECO:0000256" key="1">
    <source>
        <dbReference type="PROSITE-ProRule" id="PRU00047"/>
    </source>
</evidence>
<reference evidence="4" key="1">
    <citation type="submission" date="2022-02" db="EMBL/GenBank/DDBJ databases">
        <authorList>
            <person name="Henning P.M."/>
            <person name="McCubbin A.G."/>
            <person name="Shore J.S."/>
        </authorList>
    </citation>
    <scope>NUCLEOTIDE SEQUENCE</scope>
    <source>
        <strain evidence="4">F60SS</strain>
        <tissue evidence="4">Leaves</tissue>
    </source>
</reference>
<reference evidence="4" key="2">
    <citation type="journal article" date="2023" name="Plants (Basel)">
        <title>Annotation of the Turnera subulata (Passifloraceae) Draft Genome Reveals the S-Locus Evolved after the Divergence of Turneroideae from Passifloroideae in a Stepwise Manner.</title>
        <authorList>
            <person name="Henning P.M."/>
            <person name="Roalson E.H."/>
            <person name="Mir W."/>
            <person name="McCubbin A.G."/>
            <person name="Shore J.S."/>
        </authorList>
    </citation>
    <scope>NUCLEOTIDE SEQUENCE</scope>
    <source>
        <strain evidence="4">F60SS</strain>
    </source>
</reference>
<dbReference type="Proteomes" id="UP001141552">
    <property type="component" value="Unassembled WGS sequence"/>
</dbReference>